<dbReference type="InterPro" id="IPR050118">
    <property type="entry name" value="Pur/Pyrimidine_PRTase"/>
</dbReference>
<proteinExistence type="predicted"/>
<dbReference type="AlphaFoldDB" id="A0A7L9FHF1"/>
<dbReference type="SUPFAM" id="SSF53271">
    <property type="entry name" value="PRTase-like"/>
    <property type="match status" value="1"/>
</dbReference>
<dbReference type="Pfam" id="PF00156">
    <property type="entry name" value="Pribosyltran"/>
    <property type="match status" value="1"/>
</dbReference>
<accession>A0A7L9FHF1</accession>
<name>A0A7L9FHF1_9CREN</name>
<dbReference type="Gene3D" id="3.40.50.2020">
    <property type="match status" value="1"/>
</dbReference>
<evidence type="ECO:0000313" key="5">
    <source>
        <dbReference type="Proteomes" id="UP000594121"/>
    </source>
</evidence>
<dbReference type="GeneID" id="59148600"/>
<dbReference type="PANTHER" id="PTHR43864:SF1">
    <property type="entry name" value="XANTHINE PHOSPHORIBOSYLTRANSFERASE"/>
    <property type="match status" value="1"/>
</dbReference>
<dbReference type="KEGG" id="thel:IG193_01850"/>
<sequence length="242" mass="26148">MGSRRVDEVLAQLVCQKALHALRAYVQPRVILEALSARGLELSPVDLSRYLSGSVLPAPEKAYAILDIIYRSGLVGEAFRRAVEVDSQGIVNVPLIAYNAQLLDLAASVAYALFRGRVDVVVTAATNGIPLAALASSFLGTRLAVARRERESPTLKYLEADLLLRDPPSYVHLYMPADMLRGGDRVLIVDDLFRTGRTLRALVNIAAKADARVVGGVSMVALGEAWREAVPAGSEFVALLRL</sequence>
<feature type="domain" description="Phosphoribosyltransferase" evidence="3">
    <location>
        <begin position="105"/>
        <end position="221"/>
    </location>
</feature>
<dbReference type="InterPro" id="IPR000836">
    <property type="entry name" value="PRTase_dom"/>
</dbReference>
<keyword evidence="2" id="KW-0660">Purine salvage</keyword>
<dbReference type="RefSeq" id="WP_192819202.1">
    <property type="nucleotide sequence ID" value="NZ_CP062310.1"/>
</dbReference>
<gene>
    <name evidence="4" type="ORF">IG193_01850</name>
</gene>
<dbReference type="InParanoid" id="A0A7L9FHF1"/>
<dbReference type="GO" id="GO:0016740">
    <property type="term" value="F:transferase activity"/>
    <property type="evidence" value="ECO:0007669"/>
    <property type="project" value="UniProtKB-KW"/>
</dbReference>
<keyword evidence="5" id="KW-1185">Reference proteome</keyword>
<dbReference type="PANTHER" id="PTHR43864">
    <property type="entry name" value="HYPOXANTHINE/GUANINE PHOSPHORIBOSYLTRANSFERASE"/>
    <property type="match status" value="1"/>
</dbReference>
<keyword evidence="1" id="KW-0808">Transferase</keyword>
<dbReference type="EMBL" id="CP062310">
    <property type="protein sequence ID" value="QOJ79230.1"/>
    <property type="molecule type" value="Genomic_DNA"/>
</dbReference>
<evidence type="ECO:0000259" key="3">
    <source>
        <dbReference type="Pfam" id="PF00156"/>
    </source>
</evidence>
<dbReference type="Proteomes" id="UP000594121">
    <property type="component" value="Chromosome"/>
</dbReference>
<evidence type="ECO:0000313" key="4">
    <source>
        <dbReference type="EMBL" id="QOJ79230.1"/>
    </source>
</evidence>
<dbReference type="CDD" id="cd06223">
    <property type="entry name" value="PRTases_typeI"/>
    <property type="match status" value="1"/>
</dbReference>
<dbReference type="InterPro" id="IPR029057">
    <property type="entry name" value="PRTase-like"/>
</dbReference>
<organism evidence="4 5">
    <name type="scientific">Infirmifilum lucidum</name>
    <dbReference type="NCBI Taxonomy" id="2776706"/>
    <lineage>
        <taxon>Archaea</taxon>
        <taxon>Thermoproteota</taxon>
        <taxon>Thermoprotei</taxon>
        <taxon>Thermofilales</taxon>
        <taxon>Thermofilaceae</taxon>
        <taxon>Infirmifilum</taxon>
    </lineage>
</organism>
<protein>
    <recommendedName>
        <fullName evidence="3">Phosphoribosyltransferase domain-containing protein</fullName>
    </recommendedName>
</protein>
<reference evidence="4 5" key="1">
    <citation type="submission" date="2020-10" db="EMBL/GenBank/DDBJ databases">
        <title>Thermofilum lucidum 3507LT sp. nov. a novel member of Thermofilaceae family isolated from Chile hot spring, and proposal of description order Thermofilales.</title>
        <authorList>
            <person name="Zayulina K.S."/>
            <person name="Elcheninov A.G."/>
            <person name="Toshchakov S.V."/>
            <person name="Kublanov I.V."/>
        </authorList>
    </citation>
    <scope>NUCLEOTIDE SEQUENCE [LARGE SCALE GENOMIC DNA]</scope>
    <source>
        <strain evidence="4 5">3507LT</strain>
    </source>
</reference>
<evidence type="ECO:0000256" key="1">
    <source>
        <dbReference type="ARBA" id="ARBA00022679"/>
    </source>
</evidence>
<evidence type="ECO:0000256" key="2">
    <source>
        <dbReference type="ARBA" id="ARBA00022726"/>
    </source>
</evidence>
<dbReference type="GO" id="GO:0006166">
    <property type="term" value="P:purine ribonucleoside salvage"/>
    <property type="evidence" value="ECO:0007669"/>
    <property type="project" value="UniProtKB-KW"/>
</dbReference>